<dbReference type="AlphaFoldDB" id="A0AAD5LSX2"/>
<organism evidence="1 2">
    <name type="scientific">Parelaphostrongylus tenuis</name>
    <name type="common">Meningeal worm</name>
    <dbReference type="NCBI Taxonomy" id="148309"/>
    <lineage>
        <taxon>Eukaryota</taxon>
        <taxon>Metazoa</taxon>
        <taxon>Ecdysozoa</taxon>
        <taxon>Nematoda</taxon>
        <taxon>Chromadorea</taxon>
        <taxon>Rhabditida</taxon>
        <taxon>Rhabditina</taxon>
        <taxon>Rhabditomorpha</taxon>
        <taxon>Strongyloidea</taxon>
        <taxon>Metastrongylidae</taxon>
        <taxon>Parelaphostrongylus</taxon>
    </lineage>
</organism>
<evidence type="ECO:0000313" key="2">
    <source>
        <dbReference type="Proteomes" id="UP001196413"/>
    </source>
</evidence>
<accession>A0AAD5LSX2</accession>
<protein>
    <submittedName>
        <fullName evidence="1">Uncharacterized protein</fullName>
    </submittedName>
</protein>
<reference evidence="1" key="1">
    <citation type="submission" date="2021-06" db="EMBL/GenBank/DDBJ databases">
        <title>Parelaphostrongylus tenuis whole genome reference sequence.</title>
        <authorList>
            <person name="Garwood T.J."/>
            <person name="Larsen P.A."/>
            <person name="Fountain-Jones N.M."/>
            <person name="Garbe J.R."/>
            <person name="Macchietto M.G."/>
            <person name="Kania S.A."/>
            <person name="Gerhold R.W."/>
            <person name="Richards J.E."/>
            <person name="Wolf T.M."/>
        </authorList>
    </citation>
    <scope>NUCLEOTIDE SEQUENCE</scope>
    <source>
        <strain evidence="1">MNPRO001-30</strain>
        <tissue evidence="1">Meninges</tissue>
    </source>
</reference>
<dbReference type="EMBL" id="JAHQIW010000101">
    <property type="protein sequence ID" value="KAJ1346020.1"/>
    <property type="molecule type" value="Genomic_DNA"/>
</dbReference>
<comment type="caution">
    <text evidence="1">The sequence shown here is derived from an EMBL/GenBank/DDBJ whole genome shotgun (WGS) entry which is preliminary data.</text>
</comment>
<evidence type="ECO:0000313" key="1">
    <source>
        <dbReference type="EMBL" id="KAJ1346020.1"/>
    </source>
</evidence>
<sequence length="84" mass="9324">MSDLKTSLPKPTMEITTGALAKNKRKVATSNISICDELSYSRLYDRLCKEEECMMCPNGNDGVCRSSGTLCKISRVICGDDRRN</sequence>
<gene>
    <name evidence="1" type="ORF">KIN20_000686</name>
</gene>
<name>A0AAD5LSX2_PARTN</name>
<dbReference type="Proteomes" id="UP001196413">
    <property type="component" value="Unassembled WGS sequence"/>
</dbReference>
<keyword evidence="2" id="KW-1185">Reference proteome</keyword>
<proteinExistence type="predicted"/>